<name>A0ABT9U4B0_PAEHA</name>
<dbReference type="CDD" id="cd14852">
    <property type="entry name" value="LD-carboxypeptidase"/>
    <property type="match status" value="1"/>
</dbReference>
<dbReference type="Pfam" id="PF02557">
    <property type="entry name" value="VanY"/>
    <property type="match status" value="1"/>
</dbReference>
<evidence type="ECO:0000313" key="3">
    <source>
        <dbReference type="EMBL" id="MDQ0113530.1"/>
    </source>
</evidence>
<dbReference type="PANTHER" id="PTHR34385">
    <property type="entry name" value="D-ALANYL-D-ALANINE CARBOXYPEPTIDASE"/>
    <property type="match status" value="1"/>
</dbReference>
<dbReference type="InterPro" id="IPR052179">
    <property type="entry name" value="DD-CPase-like"/>
</dbReference>
<evidence type="ECO:0000313" key="4">
    <source>
        <dbReference type="Proteomes" id="UP001229346"/>
    </source>
</evidence>
<dbReference type="Gene3D" id="3.30.1380.10">
    <property type="match status" value="1"/>
</dbReference>
<dbReference type="Proteomes" id="UP001229346">
    <property type="component" value="Unassembled WGS sequence"/>
</dbReference>
<dbReference type="RefSeq" id="WP_307204731.1">
    <property type="nucleotide sequence ID" value="NZ_JAUSSU010000005.1"/>
</dbReference>
<protein>
    <submittedName>
        <fullName evidence="3">D-alanyl-D-alanine carboxypeptidase</fullName>
        <ecNumber evidence="3">3.4.16.4</ecNumber>
    </submittedName>
</protein>
<dbReference type="EMBL" id="JAUSSU010000005">
    <property type="protein sequence ID" value="MDQ0113530.1"/>
    <property type="molecule type" value="Genomic_DNA"/>
</dbReference>
<organism evidence="3 4">
    <name type="scientific">Paenibacillus harenae</name>
    <dbReference type="NCBI Taxonomy" id="306543"/>
    <lineage>
        <taxon>Bacteria</taxon>
        <taxon>Bacillati</taxon>
        <taxon>Bacillota</taxon>
        <taxon>Bacilli</taxon>
        <taxon>Bacillales</taxon>
        <taxon>Paenibacillaceae</taxon>
        <taxon>Paenibacillus</taxon>
    </lineage>
</organism>
<dbReference type="EC" id="3.4.16.4" evidence="3"/>
<keyword evidence="3" id="KW-0121">Carboxypeptidase</keyword>
<dbReference type="InterPro" id="IPR009045">
    <property type="entry name" value="Zn_M74/Hedgehog-like"/>
</dbReference>
<dbReference type="InterPro" id="IPR003709">
    <property type="entry name" value="VanY-like_core_dom"/>
</dbReference>
<gene>
    <name evidence="3" type="ORF">J2T15_002971</name>
</gene>
<dbReference type="InterPro" id="IPR058193">
    <property type="entry name" value="VanY/YodJ_core_dom"/>
</dbReference>
<sequence>MKKRRRIWFILILCLLFTIGYSFVKTGTLETIWGNIFNGGGQAEAGAGTGIITGAAPDAGSDDAVDQNGDSAILPTETPDDSGADTSGEKPPVKTQDEIAVVAEPDSITALVNPVNKLPEDYNPTDLVYPDVRFVFDEKIEKRMMRQEAASALEKMFAAADADGLPLAGVSAYRSHQTQTSLFDRYVKKDGLEKAKTYSAVPGTSEHETGLAIDVTASDGSCAVEDCFGDMPESAWLDEHAAEYGFIVRYPEGKDAITTYQYEPWHLRYVGKELAQELAQSGDTLEEYYGVIPVSK</sequence>
<proteinExistence type="predicted"/>
<feature type="region of interest" description="Disordered" evidence="1">
    <location>
        <begin position="54"/>
        <end position="94"/>
    </location>
</feature>
<evidence type="ECO:0000256" key="1">
    <source>
        <dbReference type="SAM" id="MobiDB-lite"/>
    </source>
</evidence>
<reference evidence="3 4" key="1">
    <citation type="submission" date="2023-07" db="EMBL/GenBank/DDBJ databases">
        <title>Sorghum-associated microbial communities from plants grown in Nebraska, USA.</title>
        <authorList>
            <person name="Schachtman D."/>
        </authorList>
    </citation>
    <scope>NUCLEOTIDE SEQUENCE [LARGE SCALE GENOMIC DNA]</scope>
    <source>
        <strain evidence="3 4">CC482</strain>
    </source>
</reference>
<accession>A0ABT9U4B0</accession>
<keyword evidence="4" id="KW-1185">Reference proteome</keyword>
<dbReference type="SUPFAM" id="SSF55166">
    <property type="entry name" value="Hedgehog/DD-peptidase"/>
    <property type="match status" value="1"/>
</dbReference>
<feature type="domain" description="D-alanyl-D-alanine carboxypeptidase-like core" evidence="2">
    <location>
        <begin position="143"/>
        <end position="272"/>
    </location>
</feature>
<keyword evidence="3" id="KW-0378">Hydrolase</keyword>
<dbReference type="PANTHER" id="PTHR34385:SF1">
    <property type="entry name" value="PEPTIDOGLYCAN L-ALANYL-D-GLUTAMATE ENDOPEPTIDASE CWLK"/>
    <property type="match status" value="1"/>
</dbReference>
<dbReference type="GO" id="GO:0009002">
    <property type="term" value="F:serine-type D-Ala-D-Ala carboxypeptidase activity"/>
    <property type="evidence" value="ECO:0007669"/>
    <property type="project" value="UniProtKB-EC"/>
</dbReference>
<evidence type="ECO:0000259" key="2">
    <source>
        <dbReference type="Pfam" id="PF02557"/>
    </source>
</evidence>
<comment type="caution">
    <text evidence="3">The sequence shown here is derived from an EMBL/GenBank/DDBJ whole genome shotgun (WGS) entry which is preliminary data.</text>
</comment>
<keyword evidence="3" id="KW-0645">Protease</keyword>